<gene>
    <name evidence="1" type="ORF">OWV82_010320</name>
</gene>
<sequence length="655" mass="72766">MDPAHFEAAARGDVNEFPFSDIHKPGMSIIFNKLSPLGNTMLHIAARYNNKDIVELMARYFPDLITKTNYRGDTALHVAARYGNLETVATLIYCAKQIPTTTLQADPSLLKMMNNNGDTALHIAFRWLLSSYDMKTFLSLMEIDGTTSDKSLDLAAVALYLASQDPEMLYYQNKEGYSPLCLAVYSGRKDILEYLLTVLAEIHCSDDRRPEGKSPVYVAIQLKRLDLLETITEKKPGLLGLRDEKGNTPLHCAASIGYIEGVRHLLQANHGSFLDRNEKGFYPLHVACKYGQVEITKELLRKWPDPTEFYCNKGRTIFHVAAKSGKQDVVSCILEEANVGMLINQIDKDGNTPLHLAALRGHYSVVGILLSDNRIISTFQNKQGLTAHGIAVRQSEMLETEISINHILPKKSQQDHESIVEDESSKTVGDIKNQPRKADSKKSKAPDVFAALTTLSIFVFGSRSSVCNYYLSTKTHRLESNKDVNNRINNLLVMSTVIVGTSFAAAVQIASTDEGNVLVGHSNSSASVDNQNGKKEMSDNALLFLLFATLGMHISILAAFLLCWAQLVASNLSSSIVQVVSGLLGVALYMTSAAFWLIPMRSNHVIMFIIFVIQGIFFLVQGGVLFPFLIPRSRVKEGSILLVYYVLFRWNKKKN</sequence>
<reference evidence="1 2" key="1">
    <citation type="journal article" date="2023" name="Science">
        <title>Complex scaffold remodeling in plant triterpene biosynthesis.</title>
        <authorList>
            <person name="De La Pena R."/>
            <person name="Hodgson H."/>
            <person name="Liu J.C."/>
            <person name="Stephenson M.J."/>
            <person name="Martin A.C."/>
            <person name="Owen C."/>
            <person name="Harkess A."/>
            <person name="Leebens-Mack J."/>
            <person name="Jimenez L.E."/>
            <person name="Osbourn A."/>
            <person name="Sattely E.S."/>
        </authorList>
    </citation>
    <scope>NUCLEOTIDE SEQUENCE [LARGE SCALE GENOMIC DNA]</scope>
    <source>
        <strain evidence="2">cv. JPN11</strain>
        <tissue evidence="1">Leaf</tissue>
    </source>
</reference>
<organism evidence="1 2">
    <name type="scientific">Melia azedarach</name>
    <name type="common">Chinaberry tree</name>
    <dbReference type="NCBI Taxonomy" id="155640"/>
    <lineage>
        <taxon>Eukaryota</taxon>
        <taxon>Viridiplantae</taxon>
        <taxon>Streptophyta</taxon>
        <taxon>Embryophyta</taxon>
        <taxon>Tracheophyta</taxon>
        <taxon>Spermatophyta</taxon>
        <taxon>Magnoliopsida</taxon>
        <taxon>eudicotyledons</taxon>
        <taxon>Gunneridae</taxon>
        <taxon>Pentapetalae</taxon>
        <taxon>rosids</taxon>
        <taxon>malvids</taxon>
        <taxon>Sapindales</taxon>
        <taxon>Meliaceae</taxon>
        <taxon>Melia</taxon>
    </lineage>
</organism>
<protein>
    <submittedName>
        <fullName evidence="1">Ankyrin repeat family protein</fullName>
    </submittedName>
</protein>
<accession>A0ACC1Y588</accession>
<dbReference type="EMBL" id="CM051398">
    <property type="protein sequence ID" value="KAJ4718670.1"/>
    <property type="molecule type" value="Genomic_DNA"/>
</dbReference>
<comment type="caution">
    <text evidence="1">The sequence shown here is derived from an EMBL/GenBank/DDBJ whole genome shotgun (WGS) entry which is preliminary data.</text>
</comment>
<keyword evidence="2" id="KW-1185">Reference proteome</keyword>
<dbReference type="Proteomes" id="UP001164539">
    <property type="component" value="Chromosome 5"/>
</dbReference>
<evidence type="ECO:0000313" key="1">
    <source>
        <dbReference type="EMBL" id="KAJ4718670.1"/>
    </source>
</evidence>
<name>A0ACC1Y588_MELAZ</name>
<evidence type="ECO:0000313" key="2">
    <source>
        <dbReference type="Proteomes" id="UP001164539"/>
    </source>
</evidence>
<proteinExistence type="predicted"/>